<accession>A0A3N4KW73</accession>
<proteinExistence type="predicted"/>
<reference evidence="1 2" key="1">
    <citation type="journal article" date="2018" name="Nat. Ecol. Evol.">
        <title>Pezizomycetes genomes reveal the molecular basis of ectomycorrhizal truffle lifestyle.</title>
        <authorList>
            <person name="Murat C."/>
            <person name="Payen T."/>
            <person name="Noel B."/>
            <person name="Kuo A."/>
            <person name="Morin E."/>
            <person name="Chen J."/>
            <person name="Kohler A."/>
            <person name="Krizsan K."/>
            <person name="Balestrini R."/>
            <person name="Da Silva C."/>
            <person name="Montanini B."/>
            <person name="Hainaut M."/>
            <person name="Levati E."/>
            <person name="Barry K.W."/>
            <person name="Belfiori B."/>
            <person name="Cichocki N."/>
            <person name="Clum A."/>
            <person name="Dockter R.B."/>
            <person name="Fauchery L."/>
            <person name="Guy J."/>
            <person name="Iotti M."/>
            <person name="Le Tacon F."/>
            <person name="Lindquist E.A."/>
            <person name="Lipzen A."/>
            <person name="Malagnac F."/>
            <person name="Mello A."/>
            <person name="Molinier V."/>
            <person name="Miyauchi S."/>
            <person name="Poulain J."/>
            <person name="Riccioni C."/>
            <person name="Rubini A."/>
            <person name="Sitrit Y."/>
            <person name="Splivallo R."/>
            <person name="Traeger S."/>
            <person name="Wang M."/>
            <person name="Zifcakova L."/>
            <person name="Wipf D."/>
            <person name="Zambonelli A."/>
            <person name="Paolocci F."/>
            <person name="Nowrousian M."/>
            <person name="Ottonello S."/>
            <person name="Baldrian P."/>
            <person name="Spatafora J.W."/>
            <person name="Henrissat B."/>
            <person name="Nagy L.G."/>
            <person name="Aury J.M."/>
            <person name="Wincker P."/>
            <person name="Grigoriev I.V."/>
            <person name="Bonfante P."/>
            <person name="Martin F.M."/>
        </authorList>
    </citation>
    <scope>NUCLEOTIDE SEQUENCE [LARGE SCALE GENOMIC DNA]</scope>
    <source>
        <strain evidence="1 2">CCBAS932</strain>
    </source>
</reference>
<evidence type="ECO:0000313" key="2">
    <source>
        <dbReference type="Proteomes" id="UP000277580"/>
    </source>
</evidence>
<evidence type="ECO:0000313" key="1">
    <source>
        <dbReference type="EMBL" id="RPB10035.1"/>
    </source>
</evidence>
<keyword evidence="2" id="KW-1185">Reference proteome</keyword>
<dbReference type="InParanoid" id="A0A3N4KW73"/>
<name>A0A3N4KW73_9PEZI</name>
<dbReference type="OrthoDB" id="3464356at2759"/>
<organism evidence="1 2">
    <name type="scientific">Morchella conica CCBAS932</name>
    <dbReference type="NCBI Taxonomy" id="1392247"/>
    <lineage>
        <taxon>Eukaryota</taxon>
        <taxon>Fungi</taxon>
        <taxon>Dikarya</taxon>
        <taxon>Ascomycota</taxon>
        <taxon>Pezizomycotina</taxon>
        <taxon>Pezizomycetes</taxon>
        <taxon>Pezizales</taxon>
        <taxon>Morchellaceae</taxon>
        <taxon>Morchella</taxon>
    </lineage>
</organism>
<protein>
    <submittedName>
        <fullName evidence="1">Uncharacterized protein</fullName>
    </submittedName>
</protein>
<gene>
    <name evidence="1" type="ORF">P167DRAFT_537967</name>
</gene>
<dbReference type="AlphaFoldDB" id="A0A3N4KW73"/>
<sequence>MGSRARQVWITIVVVGITDGRNIEDTGVWATQKVNNEIGPRSSTRNANEREHIDIKIYYNKIQLVTKGRNDGNTSRARLGVNKKLLRTKRFQKER</sequence>
<dbReference type="Proteomes" id="UP000277580">
    <property type="component" value="Unassembled WGS sequence"/>
</dbReference>
<dbReference type="EMBL" id="ML119146">
    <property type="protein sequence ID" value="RPB10035.1"/>
    <property type="molecule type" value="Genomic_DNA"/>
</dbReference>